<proteinExistence type="predicted"/>
<organism evidence="1 2">
    <name type="scientific">Bacteroides clarus</name>
    <dbReference type="NCBI Taxonomy" id="626929"/>
    <lineage>
        <taxon>Bacteria</taxon>
        <taxon>Pseudomonadati</taxon>
        <taxon>Bacteroidota</taxon>
        <taxon>Bacteroidia</taxon>
        <taxon>Bacteroidales</taxon>
        <taxon>Bacteroidaceae</taxon>
        <taxon>Bacteroides</taxon>
    </lineage>
</organism>
<comment type="caution">
    <text evidence="1">The sequence shown here is derived from an EMBL/GenBank/DDBJ whole genome shotgun (WGS) entry which is preliminary data.</text>
</comment>
<reference evidence="1 2" key="1">
    <citation type="submission" date="2018-08" db="EMBL/GenBank/DDBJ databases">
        <title>A genome reference for cultivated species of the human gut microbiota.</title>
        <authorList>
            <person name="Zou Y."/>
            <person name="Xue W."/>
            <person name="Luo G."/>
        </authorList>
    </citation>
    <scope>NUCLEOTIDE SEQUENCE [LARGE SCALE GENOMIC DNA]</scope>
    <source>
        <strain evidence="1 2">AF19-1AC</strain>
    </source>
</reference>
<gene>
    <name evidence="1" type="ORF">DWX38_03550</name>
</gene>
<name>A0A412N999_9BACE</name>
<dbReference type="Proteomes" id="UP000285159">
    <property type="component" value="Unassembled WGS sequence"/>
</dbReference>
<sequence length="70" mass="8137">MYEEELFSSRTRVQCPTPISPVKRPLLIQCKTQPSCVFLVKYNKRRFLVPELFTIFAKSAKIKLIFAASK</sequence>
<evidence type="ECO:0000313" key="2">
    <source>
        <dbReference type="Proteomes" id="UP000285159"/>
    </source>
</evidence>
<dbReference type="AlphaFoldDB" id="A0A412N999"/>
<evidence type="ECO:0000313" key="1">
    <source>
        <dbReference type="EMBL" id="RGT35011.1"/>
    </source>
</evidence>
<dbReference type="EMBL" id="QRWP01000002">
    <property type="protein sequence ID" value="RGT35011.1"/>
    <property type="molecule type" value="Genomic_DNA"/>
</dbReference>
<accession>A0A412N999</accession>
<protein>
    <submittedName>
        <fullName evidence="1">Uncharacterized protein</fullName>
    </submittedName>
</protein>